<dbReference type="Proteomes" id="UP000809273">
    <property type="component" value="Unassembled WGS sequence"/>
</dbReference>
<name>A0A9D8KGV4_9DELT</name>
<reference evidence="4" key="1">
    <citation type="journal article" date="2021" name="Environ. Microbiol.">
        <title>Genomic characterization of three novel Desulfobacterota classes expand the metabolic and phylogenetic diversity of the phylum.</title>
        <authorList>
            <person name="Murphy C.L."/>
            <person name="Biggerstaff J."/>
            <person name="Eichhorn A."/>
            <person name="Ewing E."/>
            <person name="Shahan R."/>
            <person name="Soriano D."/>
            <person name="Stewart S."/>
            <person name="VanMol K."/>
            <person name="Walker R."/>
            <person name="Walters P."/>
            <person name="Elshahed M.S."/>
            <person name="Youssef N.H."/>
        </authorList>
    </citation>
    <scope>NUCLEOTIDE SEQUENCE</scope>
    <source>
        <strain evidence="4">Zod_Metabat.24</strain>
    </source>
</reference>
<dbReference type="PANTHER" id="PTHR40278">
    <property type="entry name" value="DNA UTILIZATION PROTEIN HOFN"/>
    <property type="match status" value="1"/>
</dbReference>
<dbReference type="GO" id="GO:0043683">
    <property type="term" value="P:type IV pilus assembly"/>
    <property type="evidence" value="ECO:0007669"/>
    <property type="project" value="TreeGrafter"/>
</dbReference>
<dbReference type="EMBL" id="JAFGIX010000060">
    <property type="protein sequence ID" value="MBN1573927.1"/>
    <property type="molecule type" value="Genomic_DNA"/>
</dbReference>
<gene>
    <name evidence="4" type="ORF">JW984_12085</name>
</gene>
<feature type="compositionally biased region" description="Basic residues" evidence="2">
    <location>
        <begin position="198"/>
        <end position="210"/>
    </location>
</feature>
<proteinExistence type="predicted"/>
<reference evidence="4" key="2">
    <citation type="submission" date="2021-01" db="EMBL/GenBank/DDBJ databases">
        <authorList>
            <person name="Hahn C.R."/>
            <person name="Youssef N.H."/>
            <person name="Elshahed M."/>
        </authorList>
    </citation>
    <scope>NUCLEOTIDE SEQUENCE</scope>
    <source>
        <strain evidence="4">Zod_Metabat.24</strain>
    </source>
</reference>
<feature type="transmembrane region" description="Helical" evidence="3">
    <location>
        <begin position="21"/>
        <end position="41"/>
    </location>
</feature>
<evidence type="ECO:0000313" key="4">
    <source>
        <dbReference type="EMBL" id="MBN1573927.1"/>
    </source>
</evidence>
<dbReference type="InterPro" id="IPR052534">
    <property type="entry name" value="Extracell_DNA_Util/SecSys_Comp"/>
</dbReference>
<organism evidence="4 5">
    <name type="scientific">Candidatus Zymogenus saltonus</name>
    <dbReference type="NCBI Taxonomy" id="2844893"/>
    <lineage>
        <taxon>Bacteria</taxon>
        <taxon>Deltaproteobacteria</taxon>
        <taxon>Candidatus Zymogenia</taxon>
        <taxon>Candidatus Zymogeniales</taxon>
        <taxon>Candidatus Zymogenaceae</taxon>
        <taxon>Candidatus Zymogenus</taxon>
    </lineage>
</organism>
<sequence length="210" mass="24016">MIKINLLETREVKKKETLRQQVVIAVLALIATLGIIGYFHLGITKKIEETIEKKEKLDNDIKTLQKEAEALKKFKKQVSDLESRRNVIRNLQSERNGPVMVMDEIADVMPRELWIDDFQLKGSKLTIKGYTADNETLATFMRNLDSSNYFKGITLTQSKKSQKEGLTVNTFALSMGVMYPKMEGEEEKVAEKPAEKKKPAKKKPAKKKKK</sequence>
<evidence type="ECO:0000256" key="3">
    <source>
        <dbReference type="SAM" id="Phobius"/>
    </source>
</evidence>
<keyword evidence="1" id="KW-0175">Coiled coil</keyword>
<feature type="compositionally biased region" description="Basic and acidic residues" evidence="2">
    <location>
        <begin position="187"/>
        <end position="197"/>
    </location>
</feature>
<keyword evidence="3" id="KW-1133">Transmembrane helix</keyword>
<dbReference type="Pfam" id="PF05137">
    <property type="entry name" value="PilN"/>
    <property type="match status" value="1"/>
</dbReference>
<keyword evidence="3" id="KW-0472">Membrane</keyword>
<evidence type="ECO:0000256" key="1">
    <source>
        <dbReference type="SAM" id="Coils"/>
    </source>
</evidence>
<protein>
    <submittedName>
        <fullName evidence="4">PilN domain-containing protein</fullName>
    </submittedName>
</protein>
<keyword evidence="3" id="KW-0812">Transmembrane</keyword>
<feature type="region of interest" description="Disordered" evidence="2">
    <location>
        <begin position="183"/>
        <end position="210"/>
    </location>
</feature>
<feature type="coiled-coil region" evidence="1">
    <location>
        <begin position="47"/>
        <end position="91"/>
    </location>
</feature>
<evidence type="ECO:0000313" key="5">
    <source>
        <dbReference type="Proteomes" id="UP000809273"/>
    </source>
</evidence>
<accession>A0A9D8KGV4</accession>
<dbReference type="GO" id="GO:0043107">
    <property type="term" value="P:type IV pilus-dependent motility"/>
    <property type="evidence" value="ECO:0007669"/>
    <property type="project" value="TreeGrafter"/>
</dbReference>
<evidence type="ECO:0000256" key="2">
    <source>
        <dbReference type="SAM" id="MobiDB-lite"/>
    </source>
</evidence>
<dbReference type="AlphaFoldDB" id="A0A9D8KGV4"/>
<comment type="caution">
    <text evidence="4">The sequence shown here is derived from an EMBL/GenBank/DDBJ whole genome shotgun (WGS) entry which is preliminary data.</text>
</comment>
<dbReference type="PANTHER" id="PTHR40278:SF2">
    <property type="entry name" value="TYPE IV PILUS INNER MEMBRANE COMPONENT PILN"/>
    <property type="match status" value="1"/>
</dbReference>
<dbReference type="InterPro" id="IPR007813">
    <property type="entry name" value="PilN"/>
</dbReference>